<feature type="domain" description="FecR protein" evidence="2">
    <location>
        <begin position="130"/>
        <end position="219"/>
    </location>
</feature>
<organism evidence="4 5">
    <name type="scientific">Azospirillum humicireducens</name>
    <dbReference type="NCBI Taxonomy" id="1226968"/>
    <lineage>
        <taxon>Bacteria</taxon>
        <taxon>Pseudomonadati</taxon>
        <taxon>Pseudomonadota</taxon>
        <taxon>Alphaproteobacteria</taxon>
        <taxon>Rhodospirillales</taxon>
        <taxon>Azospirillaceae</taxon>
        <taxon>Azospirillum</taxon>
    </lineage>
</organism>
<dbReference type="PANTHER" id="PTHR30273:SF2">
    <property type="entry name" value="PROTEIN FECR"/>
    <property type="match status" value="1"/>
</dbReference>
<sequence>MAMPEHGPGSSSDRDPERMEREAVGWFTRMNGKPSPVERRDFRNWLREHEHREAYERIATIWSAVGALRPDDPAERAALVQALNRVREHRRRTRAARILSATAGCLLAVLCGGWLWLEQPHLIQDLQADMVSARAERREFTLTDGSRVLLDADSALRISLADDRRDIRLLRGTAYFEVRPAPTPFTVEAEDGRATVLGTRFMVSMRDGGRVAVILEEGRLSVALGSSRQGNGDAEVLLHSGERVDYGPDGLEKVRPADPDALPAWRRGRLSFTDARLGDVIAEIGRYRDGRIIVLGKALADRRVSGNIALENPDKALAALRSSVDFRVTTLGSRLVVIHP</sequence>
<dbReference type="InterPro" id="IPR012373">
    <property type="entry name" value="Ferrdict_sens_TM"/>
</dbReference>
<proteinExistence type="predicted"/>
<geneLocation type="plasmid" evidence="4 5">
    <name>pYZ2</name>
</geneLocation>
<name>A0A2R4VS11_9PROT</name>
<feature type="domain" description="FecR N-terminal" evidence="3">
    <location>
        <begin position="21"/>
        <end position="60"/>
    </location>
</feature>
<keyword evidence="4" id="KW-0614">Plasmid</keyword>
<dbReference type="GO" id="GO:0016989">
    <property type="term" value="F:sigma factor antagonist activity"/>
    <property type="evidence" value="ECO:0007669"/>
    <property type="project" value="TreeGrafter"/>
</dbReference>
<dbReference type="AlphaFoldDB" id="A0A2R4VS11"/>
<dbReference type="EMBL" id="CP028903">
    <property type="protein sequence ID" value="AWB07207.1"/>
    <property type="molecule type" value="Genomic_DNA"/>
</dbReference>
<dbReference type="InterPro" id="IPR032623">
    <property type="entry name" value="FecR_N"/>
</dbReference>
<evidence type="ECO:0000259" key="3">
    <source>
        <dbReference type="Pfam" id="PF16220"/>
    </source>
</evidence>
<gene>
    <name evidence="4" type="ORF">A6A40_19305</name>
</gene>
<dbReference type="Pfam" id="PF04773">
    <property type="entry name" value="FecR"/>
    <property type="match status" value="1"/>
</dbReference>
<keyword evidence="1" id="KW-0812">Transmembrane</keyword>
<evidence type="ECO:0000313" key="5">
    <source>
        <dbReference type="Proteomes" id="UP000077405"/>
    </source>
</evidence>
<keyword evidence="1" id="KW-1133">Transmembrane helix</keyword>
<dbReference type="InterPro" id="IPR006860">
    <property type="entry name" value="FecR"/>
</dbReference>
<dbReference type="Proteomes" id="UP000077405">
    <property type="component" value="Plasmid pYZ2"/>
</dbReference>
<accession>A0A2R4VS11</accession>
<dbReference type="Gene3D" id="2.60.120.1440">
    <property type="match status" value="1"/>
</dbReference>
<reference evidence="4 5" key="1">
    <citation type="submission" date="2018-04" db="EMBL/GenBank/DDBJ databases">
        <title>Complete genome sequence of the nitrogen-fixing bacterium Azospirillum humicireducens type strain SgZ-5.</title>
        <authorList>
            <person name="Yu Z."/>
        </authorList>
    </citation>
    <scope>NUCLEOTIDE SEQUENCE [LARGE SCALE GENOMIC DNA]</scope>
    <source>
        <strain evidence="4 5">SgZ-5</strain>
        <plasmid evidence="4 5">pYZ2</plasmid>
    </source>
</reference>
<dbReference type="KEGG" id="ahu:A6A40_19305"/>
<evidence type="ECO:0000259" key="2">
    <source>
        <dbReference type="Pfam" id="PF04773"/>
    </source>
</evidence>
<feature type="transmembrane region" description="Helical" evidence="1">
    <location>
        <begin position="95"/>
        <end position="117"/>
    </location>
</feature>
<protein>
    <submittedName>
        <fullName evidence="4">Fe2+-dicitrate sensor, membrane component</fullName>
    </submittedName>
</protein>
<keyword evidence="5" id="KW-1185">Reference proteome</keyword>
<dbReference type="Gene3D" id="3.55.50.30">
    <property type="match status" value="1"/>
</dbReference>
<dbReference type="PIRSF" id="PIRSF018266">
    <property type="entry name" value="FecR"/>
    <property type="match status" value="1"/>
</dbReference>
<evidence type="ECO:0000256" key="1">
    <source>
        <dbReference type="SAM" id="Phobius"/>
    </source>
</evidence>
<keyword evidence="1" id="KW-0472">Membrane</keyword>
<evidence type="ECO:0000313" key="4">
    <source>
        <dbReference type="EMBL" id="AWB07207.1"/>
    </source>
</evidence>
<dbReference type="Pfam" id="PF16220">
    <property type="entry name" value="DUF4880"/>
    <property type="match status" value="1"/>
</dbReference>
<dbReference type="PANTHER" id="PTHR30273">
    <property type="entry name" value="PERIPLASMIC SIGNAL SENSOR AND SIGMA FACTOR ACTIVATOR FECR-RELATED"/>
    <property type="match status" value="1"/>
</dbReference>